<organism evidence="3 4">
    <name type="scientific">Hirsutella rhossiliensis</name>
    <dbReference type="NCBI Taxonomy" id="111463"/>
    <lineage>
        <taxon>Eukaryota</taxon>
        <taxon>Fungi</taxon>
        <taxon>Dikarya</taxon>
        <taxon>Ascomycota</taxon>
        <taxon>Pezizomycotina</taxon>
        <taxon>Sordariomycetes</taxon>
        <taxon>Hypocreomycetidae</taxon>
        <taxon>Hypocreales</taxon>
        <taxon>Ophiocordycipitaceae</taxon>
        <taxon>Hirsutella</taxon>
    </lineage>
</organism>
<dbReference type="SUPFAM" id="SSF49899">
    <property type="entry name" value="Concanavalin A-like lectins/glucanases"/>
    <property type="match status" value="1"/>
</dbReference>
<dbReference type="PANTHER" id="PTHR10963">
    <property type="entry name" value="GLYCOSYL HYDROLASE-RELATED"/>
    <property type="match status" value="1"/>
</dbReference>
<evidence type="ECO:0000313" key="4">
    <source>
        <dbReference type="Proteomes" id="UP000824596"/>
    </source>
</evidence>
<dbReference type="Pfam" id="PF26113">
    <property type="entry name" value="GH16_XgeA"/>
    <property type="match status" value="1"/>
</dbReference>
<name>A0A9P8MVC4_9HYPO</name>
<feature type="signal peptide" evidence="1">
    <location>
        <begin position="1"/>
        <end position="23"/>
    </location>
</feature>
<dbReference type="GO" id="GO:0004553">
    <property type="term" value="F:hydrolase activity, hydrolyzing O-glycosyl compounds"/>
    <property type="evidence" value="ECO:0007669"/>
    <property type="project" value="InterPro"/>
</dbReference>
<gene>
    <name evidence="3" type="ORF">HRG_07025</name>
</gene>
<evidence type="ECO:0000313" key="3">
    <source>
        <dbReference type="EMBL" id="KAH0961945.1"/>
    </source>
</evidence>
<comment type="caution">
    <text evidence="3">The sequence shown here is derived from an EMBL/GenBank/DDBJ whole genome shotgun (WGS) entry which is preliminary data.</text>
</comment>
<dbReference type="GeneID" id="68356154"/>
<evidence type="ECO:0000259" key="2">
    <source>
        <dbReference type="PROSITE" id="PS51762"/>
    </source>
</evidence>
<feature type="chain" id="PRO_5040353712" evidence="1">
    <location>
        <begin position="24"/>
        <end position="443"/>
    </location>
</feature>
<dbReference type="RefSeq" id="XP_044719458.1">
    <property type="nucleotide sequence ID" value="XM_044865496.1"/>
</dbReference>
<reference evidence="3" key="1">
    <citation type="submission" date="2021-09" db="EMBL/GenBank/DDBJ databases">
        <title>A high-quality genome of the endoparasitic fungus Hirsutella rhossiliensis with a comparison of Hirsutella genomes reveals transposable elements contributing to genome size variation.</title>
        <authorList>
            <person name="Lin R."/>
            <person name="Jiao Y."/>
            <person name="Sun X."/>
            <person name="Ling J."/>
            <person name="Xie B."/>
            <person name="Cheng X."/>
        </authorList>
    </citation>
    <scope>NUCLEOTIDE SEQUENCE</scope>
    <source>
        <strain evidence="3">HR02</strain>
    </source>
</reference>
<dbReference type="InterPro" id="IPR050546">
    <property type="entry name" value="Glycosyl_Hydrlase_16"/>
</dbReference>
<dbReference type="OrthoDB" id="192832at2759"/>
<dbReference type="PROSITE" id="PS51762">
    <property type="entry name" value="GH16_2"/>
    <property type="match status" value="1"/>
</dbReference>
<dbReference type="GO" id="GO:0009251">
    <property type="term" value="P:glucan catabolic process"/>
    <property type="evidence" value="ECO:0007669"/>
    <property type="project" value="TreeGrafter"/>
</dbReference>
<keyword evidence="3" id="KW-0378">Hydrolase</keyword>
<dbReference type="EMBL" id="JAIZPD010000007">
    <property type="protein sequence ID" value="KAH0961945.1"/>
    <property type="molecule type" value="Genomic_DNA"/>
</dbReference>
<dbReference type="Proteomes" id="UP000824596">
    <property type="component" value="Unassembled WGS sequence"/>
</dbReference>
<accession>A0A9P8MVC4</accession>
<keyword evidence="1" id="KW-0732">Signal</keyword>
<feature type="domain" description="GH16" evidence="2">
    <location>
        <begin position="15"/>
        <end position="295"/>
    </location>
</feature>
<protein>
    <submittedName>
        <fullName evidence="3">Glycosyl hydrolases family 16 domain-containing protein</fullName>
    </submittedName>
</protein>
<sequence length="443" mass="49571">MAPASRLLTLAVVIVTWAGGSKSSSIAAPPRWHLADTYDASNFFTKFDFFTDKSGDAGYSVFQNESEAFRKGLVAYQDDQVYIGPDHRTVLKGACEPDSSPGRDSVRIESKARYNHGLVIARFTHTPQMKCGLWPAFWTYGNNWPRDGEIDLLEGYNLNSWNQPTFRVAETARSGRCKMDGADQAAYVHSGSCDEVASRGNGCSAVEAAGLTEPNAGSVYAMEWTSEFIKIYRWRYDLAPRNVDDDSPDTSAWGRPLVYLKNKDCNIDRHFANQRIVLDLDFCGNPAGMPDIWNGDCRRATRETNCVDYVAKNPGVFRESYFKIKDIRYFQDKPKPRTTTPTSSSTLSIATPTKTVLPTTTPVRCFFDAPSGCDSELGSGVYFVESSIAWLIGYALEGQTSRFYLFDWLCDYDFSHASGTSGSRYFDHAPFPQLCYILPLYED</sequence>
<keyword evidence="4" id="KW-1185">Reference proteome</keyword>
<dbReference type="InterPro" id="IPR013320">
    <property type="entry name" value="ConA-like_dom_sf"/>
</dbReference>
<proteinExistence type="predicted"/>
<dbReference type="InterPro" id="IPR000757">
    <property type="entry name" value="Beta-glucanase-like"/>
</dbReference>
<dbReference type="AlphaFoldDB" id="A0A9P8MVC4"/>
<dbReference type="Gene3D" id="2.60.120.200">
    <property type="match status" value="1"/>
</dbReference>
<dbReference type="PANTHER" id="PTHR10963:SF24">
    <property type="entry name" value="GLYCOSIDASE C21B10.07-RELATED"/>
    <property type="match status" value="1"/>
</dbReference>
<evidence type="ECO:0000256" key="1">
    <source>
        <dbReference type="SAM" id="SignalP"/>
    </source>
</evidence>